<gene>
    <name evidence="1" type="ORF">SPELUC_LOCUS16717</name>
</gene>
<keyword evidence="2" id="KW-1185">Reference proteome</keyword>
<sequence>YYNDNARNKDAMLIKSHNRDVDNRRKFIDVEKKILREKVNVYILTFQPKNSDRTLVSAGWNEKEKTQSEYIESDSSKAMLNMLLYLSKREEFKNKSGLKMGNDITNKININSTEFENLEDMAYAGIINELDDSMGANNVMVDAELIIRDIKNVDYYLNIFKPIQTKKSNIKGV</sequence>
<accession>A0ACA9RAJ5</accession>
<dbReference type="EMBL" id="CAJVPW010063781">
    <property type="protein sequence ID" value="CAG8785103.1"/>
    <property type="molecule type" value="Genomic_DNA"/>
</dbReference>
<feature type="non-terminal residue" evidence="1">
    <location>
        <position position="1"/>
    </location>
</feature>
<feature type="non-terminal residue" evidence="1">
    <location>
        <position position="173"/>
    </location>
</feature>
<organism evidence="1 2">
    <name type="scientific">Cetraspora pellucida</name>
    <dbReference type="NCBI Taxonomy" id="1433469"/>
    <lineage>
        <taxon>Eukaryota</taxon>
        <taxon>Fungi</taxon>
        <taxon>Fungi incertae sedis</taxon>
        <taxon>Mucoromycota</taxon>
        <taxon>Glomeromycotina</taxon>
        <taxon>Glomeromycetes</taxon>
        <taxon>Diversisporales</taxon>
        <taxon>Gigasporaceae</taxon>
        <taxon>Cetraspora</taxon>
    </lineage>
</organism>
<dbReference type="Proteomes" id="UP000789366">
    <property type="component" value="Unassembled WGS sequence"/>
</dbReference>
<comment type="caution">
    <text evidence="1">The sequence shown here is derived from an EMBL/GenBank/DDBJ whole genome shotgun (WGS) entry which is preliminary data.</text>
</comment>
<name>A0ACA9RAJ5_9GLOM</name>
<evidence type="ECO:0000313" key="2">
    <source>
        <dbReference type="Proteomes" id="UP000789366"/>
    </source>
</evidence>
<evidence type="ECO:0000313" key="1">
    <source>
        <dbReference type="EMBL" id="CAG8785103.1"/>
    </source>
</evidence>
<protein>
    <submittedName>
        <fullName evidence="1">10387_t:CDS:1</fullName>
    </submittedName>
</protein>
<proteinExistence type="predicted"/>
<reference evidence="1" key="1">
    <citation type="submission" date="2021-06" db="EMBL/GenBank/DDBJ databases">
        <authorList>
            <person name="Kallberg Y."/>
            <person name="Tangrot J."/>
            <person name="Rosling A."/>
        </authorList>
    </citation>
    <scope>NUCLEOTIDE SEQUENCE</scope>
    <source>
        <strain evidence="1">28 12/20/2015</strain>
    </source>
</reference>